<dbReference type="SUPFAM" id="SSF49764">
    <property type="entry name" value="HSP20-like chaperones"/>
    <property type="match status" value="1"/>
</dbReference>
<evidence type="ECO:0000256" key="2">
    <source>
        <dbReference type="ARBA" id="ARBA00004496"/>
    </source>
</evidence>
<reference evidence="7" key="1">
    <citation type="submission" date="2022-07" db="EMBL/GenBank/DDBJ databases">
        <title>Phylogenomic reconstructions and comparative analyses of Kickxellomycotina fungi.</title>
        <authorList>
            <person name="Reynolds N.K."/>
            <person name="Stajich J.E."/>
            <person name="Barry K."/>
            <person name="Grigoriev I.V."/>
            <person name="Crous P."/>
            <person name="Smith M.E."/>
        </authorList>
    </citation>
    <scope>NUCLEOTIDE SEQUENCE</scope>
    <source>
        <strain evidence="7">NBRC 32514</strain>
    </source>
</reference>
<evidence type="ECO:0000256" key="3">
    <source>
        <dbReference type="ARBA" id="ARBA00018915"/>
    </source>
</evidence>
<dbReference type="PANTHER" id="PTHR21664">
    <property type="entry name" value="CHRONIC MYELOGENOUS LEUKEMIA TUMOR ANTIGEN 66"/>
    <property type="match status" value="1"/>
</dbReference>
<keyword evidence="4" id="KW-0963">Cytoplasm</keyword>
<gene>
    <name evidence="7" type="ORF">LPJ53_003340</name>
</gene>
<dbReference type="PANTHER" id="PTHR21664:SF1">
    <property type="entry name" value="NUDC DOMAIN-CONTAINING PROTEIN 1"/>
    <property type="match status" value="1"/>
</dbReference>
<dbReference type="GO" id="GO:0005737">
    <property type="term" value="C:cytoplasm"/>
    <property type="evidence" value="ECO:0007669"/>
    <property type="project" value="UniProtKB-SubCell"/>
</dbReference>
<evidence type="ECO:0000313" key="8">
    <source>
        <dbReference type="Proteomes" id="UP001149813"/>
    </source>
</evidence>
<dbReference type="GO" id="GO:0005634">
    <property type="term" value="C:nucleus"/>
    <property type="evidence" value="ECO:0007669"/>
    <property type="project" value="UniProtKB-SubCell"/>
</dbReference>
<accession>A0A9W7Y1H7</accession>
<keyword evidence="5" id="KW-0539">Nucleus</keyword>
<comment type="subcellular location">
    <subcellularLocation>
        <location evidence="2">Cytoplasm</location>
    </subcellularLocation>
    <subcellularLocation>
        <location evidence="1">Nucleus</location>
    </subcellularLocation>
</comment>
<evidence type="ECO:0000256" key="1">
    <source>
        <dbReference type="ARBA" id="ARBA00004123"/>
    </source>
</evidence>
<dbReference type="PROSITE" id="PS51203">
    <property type="entry name" value="CS"/>
    <property type="match status" value="1"/>
</dbReference>
<dbReference type="EMBL" id="JANBOJ010000124">
    <property type="protein sequence ID" value="KAJ1722207.1"/>
    <property type="molecule type" value="Genomic_DNA"/>
</dbReference>
<name>A0A9W7Y1H7_9FUNG</name>
<dbReference type="Proteomes" id="UP001149813">
    <property type="component" value="Unassembled WGS sequence"/>
</dbReference>
<dbReference type="Gene3D" id="2.60.40.790">
    <property type="match status" value="1"/>
</dbReference>
<evidence type="ECO:0000313" key="7">
    <source>
        <dbReference type="EMBL" id="KAJ1722207.1"/>
    </source>
</evidence>
<evidence type="ECO:0000256" key="4">
    <source>
        <dbReference type="ARBA" id="ARBA00022490"/>
    </source>
</evidence>
<dbReference type="OrthoDB" id="428655at2759"/>
<proteinExistence type="predicted"/>
<dbReference type="CDD" id="cd06467">
    <property type="entry name" value="p23_NUDC_like"/>
    <property type="match status" value="1"/>
</dbReference>
<protein>
    <recommendedName>
        <fullName evidence="3">NudC domain-containing protein 1</fullName>
    </recommendedName>
</protein>
<evidence type="ECO:0000259" key="6">
    <source>
        <dbReference type="PROSITE" id="PS51203"/>
    </source>
</evidence>
<dbReference type="AlphaFoldDB" id="A0A9W7Y1H7"/>
<keyword evidence="8" id="KW-1185">Reference proteome</keyword>
<dbReference type="InterPro" id="IPR037895">
    <property type="entry name" value="NUDCD1"/>
</dbReference>
<comment type="caution">
    <text evidence="7">The sequence shown here is derived from an EMBL/GenBank/DDBJ whole genome shotgun (WGS) entry which is preliminary data.</text>
</comment>
<sequence>MSYSILKFDTNSHLLNPKFEGYKLRLVDSSSDDGTSSAVQRYSLESAPVELHKLNVNVHLSFDEMYSRIHYNHLFVGPTDRSFVYVDSTSKVNLVMLDRQSGPHTYSIFEIPQAINPSALEGYPRVHCLDSTTMLVFDGIASVYVLVRNESEIDSEQWIAVGMFDIGLGSVVAGSADGAHRRRLHLILGATVVRHLDHSEICMHYCYRMEHETRSSSDTRSHPHPSFAIQAISVLVPGDSGSRDGHPIPILTSTDVHMLPSHAIPLYCEYLGDQFVIGVRDGIVLDETENPCTPSLPSVTVPDLYYWMQTDGDVTVCIQLPEAVSAHQIACEMTRSSLLLRFTNAPECESRFNFENTAFHSHIMADESVWTLEGGRLLTLYLEKARSGVRWSSVFSTDDGVLETIDPSEFATIREHLAKYTSETSSSGTRMLIQSAADAMDQDNDDLEQEDSSIVFSVRKWGTGEAISSSTAGSPDWLCPSFAKPPPHRRMGGQAEACSSAHAMLPSVCLKFDVDGIVYEIGADAAGAIGETHAGSFAALSYIQASKREQRFMYVDAEMTVAVLAETQRRIYIYHQSNGTSSTEAVQNIVDIGSGELFGMQITGRTLVLLRENSLYLVNLDRCRM</sequence>
<dbReference type="InterPro" id="IPR007052">
    <property type="entry name" value="CS_dom"/>
</dbReference>
<evidence type="ECO:0000256" key="5">
    <source>
        <dbReference type="ARBA" id="ARBA00023242"/>
    </source>
</evidence>
<dbReference type="Pfam" id="PF04969">
    <property type="entry name" value="CS"/>
    <property type="match status" value="1"/>
</dbReference>
<organism evidence="7 8">
    <name type="scientific">Coemansia erecta</name>
    <dbReference type="NCBI Taxonomy" id="147472"/>
    <lineage>
        <taxon>Eukaryota</taxon>
        <taxon>Fungi</taxon>
        <taxon>Fungi incertae sedis</taxon>
        <taxon>Zoopagomycota</taxon>
        <taxon>Kickxellomycotina</taxon>
        <taxon>Kickxellomycetes</taxon>
        <taxon>Kickxellales</taxon>
        <taxon>Kickxellaceae</taxon>
        <taxon>Coemansia</taxon>
    </lineage>
</organism>
<dbReference type="InterPro" id="IPR008978">
    <property type="entry name" value="HSP20-like_chaperone"/>
</dbReference>
<feature type="domain" description="CS" evidence="6">
    <location>
        <begin position="300"/>
        <end position="395"/>
    </location>
</feature>